<evidence type="ECO:0000313" key="2">
    <source>
        <dbReference type="EMBL" id="KAG0142524.1"/>
    </source>
</evidence>
<keyword evidence="3" id="KW-1185">Reference proteome</keyword>
<name>A0A9P6T8G2_9BASI</name>
<dbReference type="AlphaFoldDB" id="A0A9P6T8G2"/>
<reference evidence="2" key="1">
    <citation type="submission" date="2013-11" db="EMBL/GenBank/DDBJ databases">
        <title>Genome sequence of the fusiform rust pathogen reveals effectors for host alternation and coevolution with pine.</title>
        <authorList>
            <consortium name="DOE Joint Genome Institute"/>
            <person name="Smith K."/>
            <person name="Pendleton A."/>
            <person name="Kubisiak T."/>
            <person name="Anderson C."/>
            <person name="Salamov A."/>
            <person name="Aerts A."/>
            <person name="Riley R."/>
            <person name="Clum A."/>
            <person name="Lindquist E."/>
            <person name="Ence D."/>
            <person name="Campbell M."/>
            <person name="Kronenberg Z."/>
            <person name="Feau N."/>
            <person name="Dhillon B."/>
            <person name="Hamelin R."/>
            <person name="Burleigh J."/>
            <person name="Smith J."/>
            <person name="Yandell M."/>
            <person name="Nelson C."/>
            <person name="Grigoriev I."/>
            <person name="Davis J."/>
        </authorList>
    </citation>
    <scope>NUCLEOTIDE SEQUENCE</scope>
    <source>
        <strain evidence="2">G11</strain>
    </source>
</reference>
<dbReference type="EMBL" id="MU167345">
    <property type="protein sequence ID" value="KAG0142524.1"/>
    <property type="molecule type" value="Genomic_DNA"/>
</dbReference>
<evidence type="ECO:0000256" key="1">
    <source>
        <dbReference type="SAM" id="MobiDB-lite"/>
    </source>
</evidence>
<dbReference type="Proteomes" id="UP000886653">
    <property type="component" value="Unassembled WGS sequence"/>
</dbReference>
<proteinExistence type="predicted"/>
<gene>
    <name evidence="2" type="ORF">CROQUDRAFT_97405</name>
</gene>
<evidence type="ECO:0000313" key="3">
    <source>
        <dbReference type="Proteomes" id="UP000886653"/>
    </source>
</evidence>
<feature type="region of interest" description="Disordered" evidence="1">
    <location>
        <begin position="1"/>
        <end position="24"/>
    </location>
</feature>
<feature type="compositionally biased region" description="Polar residues" evidence="1">
    <location>
        <begin position="1"/>
        <end position="21"/>
    </location>
</feature>
<sequence length="104" mass="11542">MPYTTGQSPREPQVAKNSPTGSRGIHMSLGLSLCRAMTKMGFIYSTSHAVALWVSQKFSASPYDDLEMRRVRATCRRLKVHYMSVPQRVVMVTSTLASSDCEVA</sequence>
<comment type="caution">
    <text evidence="2">The sequence shown here is derived from an EMBL/GenBank/DDBJ whole genome shotgun (WGS) entry which is preliminary data.</text>
</comment>
<accession>A0A9P6T8G2</accession>
<organism evidence="2 3">
    <name type="scientific">Cronartium quercuum f. sp. fusiforme G11</name>
    <dbReference type="NCBI Taxonomy" id="708437"/>
    <lineage>
        <taxon>Eukaryota</taxon>
        <taxon>Fungi</taxon>
        <taxon>Dikarya</taxon>
        <taxon>Basidiomycota</taxon>
        <taxon>Pucciniomycotina</taxon>
        <taxon>Pucciniomycetes</taxon>
        <taxon>Pucciniales</taxon>
        <taxon>Coleosporiaceae</taxon>
        <taxon>Cronartium</taxon>
    </lineage>
</organism>
<protein>
    <submittedName>
        <fullName evidence="2">Uncharacterized protein</fullName>
    </submittedName>
</protein>